<dbReference type="EMBL" id="CAINUL010000018">
    <property type="protein sequence ID" value="CAD0114959.1"/>
    <property type="molecule type" value="Genomic_DNA"/>
</dbReference>
<feature type="compositionally biased region" description="Basic residues" evidence="1">
    <location>
        <begin position="52"/>
        <end position="71"/>
    </location>
</feature>
<organism evidence="2 3">
    <name type="scientific">Aureobasidium uvarum</name>
    <dbReference type="NCBI Taxonomy" id="2773716"/>
    <lineage>
        <taxon>Eukaryota</taxon>
        <taxon>Fungi</taxon>
        <taxon>Dikarya</taxon>
        <taxon>Ascomycota</taxon>
        <taxon>Pezizomycotina</taxon>
        <taxon>Dothideomycetes</taxon>
        <taxon>Dothideomycetidae</taxon>
        <taxon>Dothideales</taxon>
        <taxon>Saccotheciaceae</taxon>
        <taxon>Aureobasidium</taxon>
    </lineage>
</organism>
<reference evidence="2" key="1">
    <citation type="submission" date="2020-06" db="EMBL/GenBank/DDBJ databases">
        <authorList>
            <person name="Onetto C."/>
        </authorList>
    </citation>
    <scope>NUCLEOTIDE SEQUENCE</scope>
</reference>
<dbReference type="OrthoDB" id="20109at2759"/>
<dbReference type="Pfam" id="PF08228">
    <property type="entry name" value="RNase_P_pop3"/>
    <property type="match status" value="1"/>
</dbReference>
<evidence type="ECO:0000313" key="2">
    <source>
        <dbReference type="EMBL" id="CAD0114959.1"/>
    </source>
</evidence>
<dbReference type="GO" id="GO:0000171">
    <property type="term" value="F:ribonuclease MRP activity"/>
    <property type="evidence" value="ECO:0007669"/>
    <property type="project" value="TreeGrafter"/>
</dbReference>
<dbReference type="GO" id="GO:0006364">
    <property type="term" value="P:rRNA processing"/>
    <property type="evidence" value="ECO:0007669"/>
    <property type="project" value="InterPro"/>
</dbReference>
<dbReference type="InterPro" id="IPR013241">
    <property type="entry name" value="RNase_P_Pop3"/>
</dbReference>
<proteinExistence type="predicted"/>
<dbReference type="GO" id="GO:0034965">
    <property type="term" value="P:intronic box C/D snoRNA processing"/>
    <property type="evidence" value="ECO:0007669"/>
    <property type="project" value="TreeGrafter"/>
</dbReference>
<dbReference type="AlphaFoldDB" id="A0A9N8KMT5"/>
<feature type="non-terminal residue" evidence="2">
    <location>
        <position position="244"/>
    </location>
</feature>
<dbReference type="GO" id="GO:0008033">
    <property type="term" value="P:tRNA processing"/>
    <property type="evidence" value="ECO:0007669"/>
    <property type="project" value="InterPro"/>
</dbReference>
<evidence type="ECO:0000313" key="3">
    <source>
        <dbReference type="Proteomes" id="UP000745764"/>
    </source>
</evidence>
<dbReference type="GO" id="GO:0004526">
    <property type="term" value="F:ribonuclease P activity"/>
    <property type="evidence" value="ECO:0007669"/>
    <property type="project" value="TreeGrafter"/>
</dbReference>
<gene>
    <name evidence="2" type="ORF">AWRI4620_LOCUS9214</name>
</gene>
<keyword evidence="3" id="KW-1185">Reference proteome</keyword>
<comment type="caution">
    <text evidence="2">The sequence shown here is derived from an EMBL/GenBank/DDBJ whole genome shotgun (WGS) entry which is preliminary data.</text>
</comment>
<evidence type="ECO:0000256" key="1">
    <source>
        <dbReference type="SAM" id="MobiDB-lite"/>
    </source>
</evidence>
<dbReference type="PANTHER" id="PTHR28272">
    <property type="entry name" value="RIBONUCLEASES P/MRP PROTEIN SUBUNIT POP3"/>
    <property type="match status" value="1"/>
</dbReference>
<feature type="region of interest" description="Disordered" evidence="1">
    <location>
        <begin position="51"/>
        <end position="82"/>
    </location>
</feature>
<dbReference type="GO" id="GO:0005829">
    <property type="term" value="C:cytosol"/>
    <property type="evidence" value="ECO:0007669"/>
    <property type="project" value="TreeGrafter"/>
</dbReference>
<accession>A0A9N8KMT5</accession>
<dbReference type="PANTHER" id="PTHR28272:SF1">
    <property type="entry name" value="RIBONUCLEASES P_MRP PROTEIN SUBUNIT POP3"/>
    <property type="match status" value="1"/>
</dbReference>
<name>A0A9N8KMT5_9PEZI</name>
<protein>
    <submittedName>
        <fullName evidence="2">Uncharacterized protein</fullName>
    </submittedName>
</protein>
<dbReference type="GO" id="GO:0000172">
    <property type="term" value="C:ribonuclease MRP complex"/>
    <property type="evidence" value="ECO:0007669"/>
    <property type="project" value="TreeGrafter"/>
</dbReference>
<dbReference type="Proteomes" id="UP000745764">
    <property type="component" value="Unassembled WGS sequence"/>
</dbReference>
<sequence>IFRNMASTKAKPGRPVIKADTSFKSPSMFALSKDKSEIIIGLLSNLLEPVGRHRAAHTAKSSGKKLKKRKRMSEQSPSLAVEQRPMEPDILKYLTVGLNTTSRHLETEAALSKLGAMPTTDKEIKPAEQTTRKSLAVVFLPKPKDNLVYAHLPLLCYTSSATKKDKAQHTRLVLLDPSSERTIATAMGLPRAGVVGVFEDAPGAAPLLTYVRENVDPVEVPWLEKALSGQWMGMNVETHVPGQA</sequence>
<dbReference type="GO" id="GO:0005655">
    <property type="term" value="C:nucleolar ribonuclease P complex"/>
    <property type="evidence" value="ECO:0007669"/>
    <property type="project" value="TreeGrafter"/>
</dbReference>